<feature type="transmembrane region" description="Helical" evidence="8">
    <location>
        <begin position="253"/>
        <end position="272"/>
    </location>
</feature>
<evidence type="ECO:0000256" key="1">
    <source>
        <dbReference type="ARBA" id="ARBA00004651"/>
    </source>
</evidence>
<dbReference type="Pfam" id="PF00528">
    <property type="entry name" value="BPD_transp_1"/>
    <property type="match status" value="1"/>
</dbReference>
<evidence type="ECO:0000256" key="7">
    <source>
        <dbReference type="ARBA" id="ARBA00023136"/>
    </source>
</evidence>
<feature type="transmembrane region" description="Helical" evidence="8">
    <location>
        <begin position="195"/>
        <end position="218"/>
    </location>
</feature>
<gene>
    <name evidence="10" type="ORF">J2792_003444</name>
</gene>
<dbReference type="Gene3D" id="1.10.3720.10">
    <property type="entry name" value="MetI-like"/>
    <property type="match status" value="1"/>
</dbReference>
<proteinExistence type="inferred from homology"/>
<dbReference type="PANTHER" id="PTHR43848">
    <property type="entry name" value="PUTRESCINE TRANSPORT SYSTEM PERMEASE PROTEIN POTI"/>
    <property type="match status" value="1"/>
</dbReference>
<keyword evidence="3 8" id="KW-0813">Transport</keyword>
<dbReference type="RefSeq" id="WP_309806072.1">
    <property type="nucleotide sequence ID" value="NZ_JAVDRD010000010.1"/>
</dbReference>
<dbReference type="InterPro" id="IPR051789">
    <property type="entry name" value="Bact_Polyamine_Transport"/>
</dbReference>
<name>A0ABU1MQE7_9SPHN</name>
<evidence type="ECO:0000313" key="10">
    <source>
        <dbReference type="EMBL" id="MDR6512559.1"/>
    </source>
</evidence>
<dbReference type="PANTHER" id="PTHR43848:SF2">
    <property type="entry name" value="PUTRESCINE TRANSPORT SYSTEM PERMEASE PROTEIN POTI"/>
    <property type="match status" value="1"/>
</dbReference>
<dbReference type="Proteomes" id="UP001184150">
    <property type="component" value="Unassembled WGS sequence"/>
</dbReference>
<protein>
    <submittedName>
        <fullName evidence="10">Spermidine/putrescine transport system permease protein</fullName>
    </submittedName>
</protein>
<evidence type="ECO:0000256" key="3">
    <source>
        <dbReference type="ARBA" id="ARBA00022448"/>
    </source>
</evidence>
<accession>A0ABU1MQE7</accession>
<organism evidence="10 11">
    <name type="scientific">Novosphingobium capsulatum</name>
    <dbReference type="NCBI Taxonomy" id="13688"/>
    <lineage>
        <taxon>Bacteria</taxon>
        <taxon>Pseudomonadati</taxon>
        <taxon>Pseudomonadota</taxon>
        <taxon>Alphaproteobacteria</taxon>
        <taxon>Sphingomonadales</taxon>
        <taxon>Sphingomonadaceae</taxon>
        <taxon>Novosphingobium</taxon>
    </lineage>
</organism>
<evidence type="ECO:0000256" key="8">
    <source>
        <dbReference type="RuleBase" id="RU363032"/>
    </source>
</evidence>
<reference evidence="10 11" key="1">
    <citation type="submission" date="2023-07" db="EMBL/GenBank/DDBJ databases">
        <title>Sorghum-associated microbial communities from plants grown in Nebraska, USA.</title>
        <authorList>
            <person name="Schachtman D."/>
        </authorList>
    </citation>
    <scope>NUCLEOTIDE SEQUENCE [LARGE SCALE GENOMIC DNA]</scope>
    <source>
        <strain evidence="10 11">DS1027</strain>
    </source>
</reference>
<dbReference type="InterPro" id="IPR035906">
    <property type="entry name" value="MetI-like_sf"/>
</dbReference>
<comment type="subcellular location">
    <subcellularLocation>
        <location evidence="1 8">Cell membrane</location>
        <topology evidence="1 8">Multi-pass membrane protein</topology>
    </subcellularLocation>
</comment>
<evidence type="ECO:0000256" key="2">
    <source>
        <dbReference type="ARBA" id="ARBA00007069"/>
    </source>
</evidence>
<dbReference type="SUPFAM" id="SSF161098">
    <property type="entry name" value="MetI-like"/>
    <property type="match status" value="1"/>
</dbReference>
<feature type="domain" description="ABC transmembrane type-1" evidence="9">
    <location>
        <begin position="76"/>
        <end position="271"/>
    </location>
</feature>
<evidence type="ECO:0000259" key="9">
    <source>
        <dbReference type="PROSITE" id="PS50928"/>
    </source>
</evidence>
<comment type="similarity">
    <text evidence="2">Belongs to the binding-protein-dependent transport system permease family. CysTW subfamily.</text>
</comment>
<feature type="transmembrane region" description="Helical" evidence="8">
    <location>
        <begin position="82"/>
        <end position="104"/>
    </location>
</feature>
<evidence type="ECO:0000256" key="5">
    <source>
        <dbReference type="ARBA" id="ARBA00022692"/>
    </source>
</evidence>
<keyword evidence="6 8" id="KW-1133">Transmembrane helix</keyword>
<dbReference type="InterPro" id="IPR000515">
    <property type="entry name" value="MetI-like"/>
</dbReference>
<keyword evidence="7 8" id="KW-0472">Membrane</keyword>
<dbReference type="PROSITE" id="PS50928">
    <property type="entry name" value="ABC_TM1"/>
    <property type="match status" value="1"/>
</dbReference>
<sequence>MATASKPLDSKPGPLEYSRRWPLRLWVGAVIVFLYLPLASLVVFSFNDSRRTIRWEGFTLDWYGTMWNDSALIDAFTNSLTIAFISMLFSVVLGALTAIALWRFRFPGKGLFDGAVTLPIVVPEICMGVAMLVFFGQIVPWPRDLVWPFDLGAIIIAHITFSFPFVAVVVRARLASFNREMEEAARDLGASELRALWDVLLPHVRPALISGGLLAFTLSLDDFVITFFTSGPNTVTFPVKIYSMVRFSVTPEVNAASTVLMLITIALTAIGMKLQGRDLAQGH</sequence>
<keyword evidence="11" id="KW-1185">Reference proteome</keyword>
<evidence type="ECO:0000313" key="11">
    <source>
        <dbReference type="Proteomes" id="UP001184150"/>
    </source>
</evidence>
<keyword evidence="5 8" id="KW-0812">Transmembrane</keyword>
<keyword evidence="4" id="KW-1003">Cell membrane</keyword>
<feature type="transmembrane region" description="Helical" evidence="8">
    <location>
        <begin position="21"/>
        <end position="46"/>
    </location>
</feature>
<evidence type="ECO:0000256" key="6">
    <source>
        <dbReference type="ARBA" id="ARBA00022989"/>
    </source>
</evidence>
<feature type="transmembrane region" description="Helical" evidence="8">
    <location>
        <begin position="116"/>
        <end position="139"/>
    </location>
</feature>
<dbReference type="EMBL" id="JAVDRD010000010">
    <property type="protein sequence ID" value="MDR6512559.1"/>
    <property type="molecule type" value="Genomic_DNA"/>
</dbReference>
<comment type="caution">
    <text evidence="10">The sequence shown here is derived from an EMBL/GenBank/DDBJ whole genome shotgun (WGS) entry which is preliminary data.</text>
</comment>
<dbReference type="CDD" id="cd06261">
    <property type="entry name" value="TM_PBP2"/>
    <property type="match status" value="1"/>
</dbReference>
<feature type="transmembrane region" description="Helical" evidence="8">
    <location>
        <begin position="151"/>
        <end position="174"/>
    </location>
</feature>
<evidence type="ECO:0000256" key="4">
    <source>
        <dbReference type="ARBA" id="ARBA00022475"/>
    </source>
</evidence>